<name>A0A382KZL6_9ZZZZ</name>
<reference evidence="1" key="1">
    <citation type="submission" date="2018-05" db="EMBL/GenBank/DDBJ databases">
        <authorList>
            <person name="Lanie J.A."/>
            <person name="Ng W.-L."/>
            <person name="Kazmierczak K.M."/>
            <person name="Andrzejewski T.M."/>
            <person name="Davidsen T.M."/>
            <person name="Wayne K.J."/>
            <person name="Tettelin H."/>
            <person name="Glass J.I."/>
            <person name="Rusch D."/>
            <person name="Podicherti R."/>
            <person name="Tsui H.-C.T."/>
            <person name="Winkler M.E."/>
        </authorList>
    </citation>
    <scope>NUCLEOTIDE SEQUENCE</scope>
</reference>
<evidence type="ECO:0000313" key="1">
    <source>
        <dbReference type="EMBL" id="SVC28953.1"/>
    </source>
</evidence>
<dbReference type="EMBL" id="UINC01083339">
    <property type="protein sequence ID" value="SVC28953.1"/>
    <property type="molecule type" value="Genomic_DNA"/>
</dbReference>
<sequence length="362" mass="37943">MSNFRKIVTYSIFLPVLFLQFSCDDTEDDSAVGALVGTWELSALTGTYIRDVAQPATTDPTSYSLTASWNYAAAIMGNDSAQADQTINAFLVGDTLLNTSSDASAAIAGGVVALTGVFNSSDVYTLSGTYPTLRLDEAACNTYQTVAQITDQGYYGVVYNSANTGGTFTITPDASLGDQVLPPFDDATVTFTNDGNTLNIQFEDRDSHDVDYAEVMSEWSESDDRVTMGISQVPIDPATGAFTATSDSLSSSGYLMSAALTYWGGYATFYYLTIAGEAAFLSLTGSITDDGDGNLLPEAIYHMTVNNAAGSTHSGLPYSVLVSSAGVPANDSAGDFDPTTPTTTAAGGKLTYNVNAVCIPVN</sequence>
<gene>
    <name evidence="1" type="ORF">METZ01_LOCUS281807</name>
</gene>
<accession>A0A382KZL6</accession>
<proteinExistence type="predicted"/>
<dbReference type="AlphaFoldDB" id="A0A382KZL6"/>
<feature type="non-terminal residue" evidence="1">
    <location>
        <position position="362"/>
    </location>
</feature>
<organism evidence="1">
    <name type="scientific">marine metagenome</name>
    <dbReference type="NCBI Taxonomy" id="408172"/>
    <lineage>
        <taxon>unclassified sequences</taxon>
        <taxon>metagenomes</taxon>
        <taxon>ecological metagenomes</taxon>
    </lineage>
</organism>
<protein>
    <submittedName>
        <fullName evidence="1">Uncharacterized protein</fullName>
    </submittedName>
</protein>